<feature type="region of interest" description="Disordered" evidence="1">
    <location>
        <begin position="685"/>
        <end position="704"/>
    </location>
</feature>
<dbReference type="Gene3D" id="3.20.20.370">
    <property type="entry name" value="Glycoside hydrolase/deacetylase"/>
    <property type="match status" value="1"/>
</dbReference>
<dbReference type="InterPro" id="IPR052740">
    <property type="entry name" value="CE4"/>
</dbReference>
<feature type="compositionally biased region" description="Acidic residues" evidence="1">
    <location>
        <begin position="1369"/>
        <end position="1383"/>
    </location>
</feature>
<feature type="region of interest" description="Disordered" evidence="1">
    <location>
        <begin position="947"/>
        <end position="967"/>
    </location>
</feature>
<dbReference type="Proteomes" id="UP001359485">
    <property type="component" value="Unassembled WGS sequence"/>
</dbReference>
<dbReference type="SMART" id="SM00494">
    <property type="entry name" value="ChtBD2"/>
    <property type="match status" value="1"/>
</dbReference>
<sequence>MGYAIFKVTVGTALATPRENSRHRQHGSSISHTRRGLGAGVTQVVDFDCPEEFGYYPHPTDCTQYYVCVFGGALLESCTGGLMYSHELQTCDWPRNVGCGESNHGGEGGTLSTVRVTDPRTRNPQQSQVSSGPQQSPAVQSQTPRSFQRQDYNRSRQHDVIQQQFYNEDIGPAEEIELDRQQRVYRGQPSNLGQVQRDREGLRPLKTNVNPQNVISGGAGGVGQDKISVVSFGSQRATAPRAQEQYRNLTYLNEIEWNSILDYATDGLTEKTRPRLKRQILPSRTGYFQTPAGRIPYAIISQSDVEYKKTNYVNQPSPFRVVKTIYPSPFARSFGYYNPEKNEHTGKLTKPVLQSGFKPMHHFPVKEERKTRPEIQTFTYSQPLLRHVNLPDVMIVTQAPVLNLVSKSQVSPLTPVRTVSPIPKSLDGGRYENVIHNIRFLPSPVDTKAIINATTYRSNHRPFYEPTTPYRTKSTANVTPSRLWVTTPRTEFVTASQPNSYTIEKPINQNYHQWPKVVDEGRTSYDGKRGKTLEYIAYVTPQKANDGTYHAEVYRDVNSQGQLGGGRAQTHPWGKDTTKESKNFFGNFVKRPPSDVRAATTTTTHVPETIPIKGFYITEGTQQAETTTELVRTETVTTEPFTKQKEYETENVYLSRRPTDDKVTYGLSHFEEDSRIEQVHQLTSALPQPTPTPRPVERYNTSQRFQPQFDQYYPVYDDVDIYRQNDYVQQYQTPSSTPSSNIAHQYRGQTTHKQALELAQAQQAQQAQEHAQQQQLRNTYTQDIYSPPPAVQDFNDQYNVQIDDQQYQHLAQTTPKLSSRSPATNSSKDSLTEATIAVSRASENVTTKSESAPIIRRSDSNTYFALSNFGPSTILLPPLRFDETTKKYFDPSYTKSDKPLFSGVIPALRDGTRNNFDPPKNGGALAKTFNSFDSLLSSFIAAVTGPTPTSTPSTVLPTPQPPKSSPETIVRSEIGRIHHDPIVITENFTIRLPNFKKPEVPQTTLVVPLPPPSSTPSTPPQLSQNDYLAYFVEIEPKKPKQEDTTTKRGGFYLNAQTEPTTEGKTQSSDPTAFGQNIRGGYTTEEEPKPKPYSDFVRLLSTGQNQKVRLGATLDLEPIAKPERKEAGPSEDEQQQAYHQPIGKWVIAKDGSSGKFAAPGRVSPLEAATQERQREHFRGTSDVSTEGIDRQRTREVETENLVQQQPSTEPELPPPTTIVSGPYKFVYVDLDSKTEELSSPSPFGRNPENEDRNRFTYKTNPEGRARARYFEKTRDPPQPKEISVQVTTTEVPITYTPNFGNDDSFKFIYKTNPETRLRNRFLGNSPTVLDDKKSEETDAPSRIIVPKLRPEAQTVAGLDDKPIRVLSVEDTSDEEEGEEIEDTAPESILPKRRKPDLRQKTVDVEPTTRKPYRYKSTTESQESDSENSSEENRKQLPRRVVKVHRNELKNQRATTVSKLKRLRKPLVKPSPSPIVVLEDLEEKTLSKENEIHPSYRPIVVTEAFFPGTNKTRFRFTVEDEKDFTEVPTNKISPTEKVSLLGKPVVVPVDSDNDVPEREVTITEKPFTQNLKRPDTYKNVTQFENRATTKAYRGKFKPSDSVKLRLKPTTASPDSESTPGPHLSTRQPGGYTIGSTGNEVTVNRGTPAPNRGTRPTLKPSTAIVSKASEFIDIYRYPPRRPDNVYATPTPDKSAAKCRKDVCLLPDCNCGGKDIPGDFAAEEIPQLVLLTFDDSVNDLNKGLYADLFERGRVNPNGCPISATFYVSHEWTDYSQVQNLYANGHEIASHSITHSFGEQFSQKKWTKEIAGQREILAAYGGVRLEDIRGMRAPFLAVGGNKMFKMLYDSNFTYDSSMPIYENRPPSWPYTLDYKLFHDCMIPPCPTKSYPGVWEVPMVMWQDLNGGRCSMGDACSNPPTADGVYKMLIKNFERHFTTNRAPFGLYYHAAWFTHEHHKEGFIAFLDTIVNMPEVWLVTTTQAIEWVRNPQPLSTVQSFPPFQCNVEKAKKCNNPKVCNLWHKSGVRYMRTCQPCPEVYPWTGKTGVRNSRVDNDIAEE</sequence>
<dbReference type="InterPro" id="IPR002557">
    <property type="entry name" value="Chitin-bd_dom"/>
</dbReference>
<evidence type="ECO:0000259" key="2">
    <source>
        <dbReference type="PROSITE" id="PS50940"/>
    </source>
</evidence>
<feature type="region of interest" description="Disordered" evidence="1">
    <location>
        <begin position="1587"/>
        <end position="1657"/>
    </location>
</feature>
<feature type="compositionally biased region" description="Basic and acidic residues" evidence="1">
    <location>
        <begin position="1395"/>
        <end position="1407"/>
    </location>
</feature>
<dbReference type="PANTHER" id="PTHR45985">
    <property type="match status" value="1"/>
</dbReference>
<dbReference type="InterPro" id="IPR011330">
    <property type="entry name" value="Glyco_hydro/deAcase_b/a-brl"/>
</dbReference>
<dbReference type="PROSITE" id="PS50940">
    <property type="entry name" value="CHIT_BIND_II"/>
    <property type="match status" value="1"/>
</dbReference>
<dbReference type="CDD" id="cd10975">
    <property type="entry name" value="CE4_CDA_like_2"/>
    <property type="match status" value="1"/>
</dbReference>
<dbReference type="SUPFAM" id="SSF57625">
    <property type="entry name" value="Invertebrate chitin-binding proteins"/>
    <property type="match status" value="1"/>
</dbReference>
<feature type="region of interest" description="Disordered" evidence="1">
    <location>
        <begin position="1056"/>
        <end position="1090"/>
    </location>
</feature>
<dbReference type="EMBL" id="JAWJWF010000008">
    <property type="protein sequence ID" value="KAK6630336.1"/>
    <property type="molecule type" value="Genomic_DNA"/>
</dbReference>
<dbReference type="InterPro" id="IPR002509">
    <property type="entry name" value="NODB_dom"/>
</dbReference>
<dbReference type="PANTHER" id="PTHR45985:SF12">
    <property type="entry name" value="CHITIN DEACETYLASE-LIKE 5, ISOFORM B"/>
    <property type="match status" value="1"/>
</dbReference>
<feature type="region of interest" description="Disordered" evidence="1">
    <location>
        <begin position="1362"/>
        <end position="1438"/>
    </location>
</feature>
<dbReference type="InterPro" id="IPR036508">
    <property type="entry name" value="Chitin-bd_dom_sf"/>
</dbReference>
<organism evidence="3 4">
    <name type="scientific">Polyplax serrata</name>
    <name type="common">Common mouse louse</name>
    <dbReference type="NCBI Taxonomy" id="468196"/>
    <lineage>
        <taxon>Eukaryota</taxon>
        <taxon>Metazoa</taxon>
        <taxon>Ecdysozoa</taxon>
        <taxon>Arthropoda</taxon>
        <taxon>Hexapoda</taxon>
        <taxon>Insecta</taxon>
        <taxon>Pterygota</taxon>
        <taxon>Neoptera</taxon>
        <taxon>Paraneoptera</taxon>
        <taxon>Psocodea</taxon>
        <taxon>Troctomorpha</taxon>
        <taxon>Phthiraptera</taxon>
        <taxon>Anoplura</taxon>
        <taxon>Polyplacidae</taxon>
        <taxon>Polyplax</taxon>
    </lineage>
</organism>
<dbReference type="Pfam" id="PF01607">
    <property type="entry name" value="CBM_14"/>
    <property type="match status" value="1"/>
</dbReference>
<feature type="compositionally biased region" description="Polar residues" evidence="1">
    <location>
        <begin position="1631"/>
        <end position="1642"/>
    </location>
</feature>
<feature type="region of interest" description="Disordered" evidence="1">
    <location>
        <begin position="1234"/>
        <end position="1255"/>
    </location>
</feature>
<feature type="compositionally biased region" description="Polar residues" evidence="1">
    <location>
        <begin position="1056"/>
        <end position="1074"/>
    </location>
</feature>
<evidence type="ECO:0000313" key="3">
    <source>
        <dbReference type="EMBL" id="KAK6630336.1"/>
    </source>
</evidence>
<feature type="region of interest" description="Disordered" evidence="1">
    <location>
        <begin position="812"/>
        <end position="834"/>
    </location>
</feature>
<dbReference type="SUPFAM" id="SSF88713">
    <property type="entry name" value="Glycoside hydrolase/deacetylase"/>
    <property type="match status" value="1"/>
</dbReference>
<proteinExistence type="predicted"/>
<evidence type="ECO:0000313" key="4">
    <source>
        <dbReference type="Proteomes" id="UP001359485"/>
    </source>
</evidence>
<feature type="compositionally biased region" description="Basic and acidic residues" evidence="1">
    <location>
        <begin position="1186"/>
        <end position="1196"/>
    </location>
</feature>
<feature type="compositionally biased region" description="Polar residues" evidence="1">
    <location>
        <begin position="812"/>
        <end position="833"/>
    </location>
</feature>
<feature type="compositionally biased region" description="Low complexity" evidence="1">
    <location>
        <begin position="947"/>
        <end position="957"/>
    </location>
</feature>
<feature type="region of interest" description="Disordered" evidence="1">
    <location>
        <begin position="1165"/>
        <end position="1217"/>
    </location>
</feature>
<feature type="compositionally biased region" description="Polar residues" evidence="1">
    <location>
        <begin position="1607"/>
        <end position="1616"/>
    </location>
</feature>
<feature type="region of interest" description="Disordered" evidence="1">
    <location>
        <begin position="102"/>
        <end position="153"/>
    </location>
</feature>
<dbReference type="Gene3D" id="2.170.140.10">
    <property type="entry name" value="Chitin binding domain"/>
    <property type="match status" value="1"/>
</dbReference>
<accession>A0ABR1AWM3</accession>
<gene>
    <name evidence="3" type="ORF">RUM44_005003</name>
</gene>
<name>A0ABR1AWM3_POLSC</name>
<protein>
    <recommendedName>
        <fullName evidence="2">Chitin-binding type-2 domain-containing protein</fullName>
    </recommendedName>
</protein>
<dbReference type="Pfam" id="PF01522">
    <property type="entry name" value="Polysacc_deac_1"/>
    <property type="match status" value="1"/>
</dbReference>
<feature type="compositionally biased region" description="Polar residues" evidence="1">
    <location>
        <begin position="741"/>
        <end position="750"/>
    </location>
</feature>
<keyword evidence="4" id="KW-1185">Reference proteome</keyword>
<feature type="region of interest" description="Disordered" evidence="1">
    <location>
        <begin position="731"/>
        <end position="750"/>
    </location>
</feature>
<comment type="caution">
    <text evidence="3">The sequence shown here is derived from an EMBL/GenBank/DDBJ whole genome shotgun (WGS) entry which is preliminary data.</text>
</comment>
<reference evidence="3 4" key="1">
    <citation type="submission" date="2023-09" db="EMBL/GenBank/DDBJ databases">
        <title>Genomes of two closely related lineages of the louse Polyplax serrata with different host specificities.</title>
        <authorList>
            <person name="Martinu J."/>
            <person name="Tarabai H."/>
            <person name="Stefka J."/>
            <person name="Hypsa V."/>
        </authorList>
    </citation>
    <scope>NUCLEOTIDE SEQUENCE [LARGE SCALE GENOMIC DNA]</scope>
    <source>
        <strain evidence="3">98ZLc_SE</strain>
    </source>
</reference>
<feature type="compositionally biased region" description="Low complexity" evidence="1">
    <location>
        <begin position="124"/>
        <end position="142"/>
    </location>
</feature>
<feature type="domain" description="Chitin-binding type-2" evidence="2">
    <location>
        <begin position="46"/>
        <end position="101"/>
    </location>
</feature>
<evidence type="ECO:0000256" key="1">
    <source>
        <dbReference type="SAM" id="MobiDB-lite"/>
    </source>
</evidence>
<feature type="compositionally biased region" description="Basic and acidic residues" evidence="1">
    <location>
        <begin position="1168"/>
        <end position="1178"/>
    </location>
</feature>